<dbReference type="AlphaFoldDB" id="A0A8J3UCA7"/>
<dbReference type="EMBL" id="BOOP01000048">
    <property type="protein sequence ID" value="GII42834.1"/>
    <property type="molecule type" value="Genomic_DNA"/>
</dbReference>
<dbReference type="Proteomes" id="UP000622547">
    <property type="component" value="Unassembled WGS sequence"/>
</dbReference>
<comment type="caution">
    <text evidence="1">The sequence shown here is derived from an EMBL/GenBank/DDBJ whole genome shotgun (WGS) entry which is preliminary data.</text>
</comment>
<organism evidence="1 2">
    <name type="scientific">Planotetraspora phitsanulokensis</name>
    <dbReference type="NCBI Taxonomy" id="575192"/>
    <lineage>
        <taxon>Bacteria</taxon>
        <taxon>Bacillati</taxon>
        <taxon>Actinomycetota</taxon>
        <taxon>Actinomycetes</taxon>
        <taxon>Streptosporangiales</taxon>
        <taxon>Streptosporangiaceae</taxon>
        <taxon>Planotetraspora</taxon>
    </lineage>
</organism>
<accession>A0A8J3UCA7</accession>
<evidence type="ECO:0000313" key="1">
    <source>
        <dbReference type="EMBL" id="GII42834.1"/>
    </source>
</evidence>
<dbReference type="RefSeq" id="WP_204078247.1">
    <property type="nucleotide sequence ID" value="NZ_BOOP01000048.1"/>
</dbReference>
<reference evidence="1 2" key="1">
    <citation type="submission" date="2021-01" db="EMBL/GenBank/DDBJ databases">
        <title>Whole genome shotgun sequence of Planotetraspora phitsanulokensis NBRC 104273.</title>
        <authorList>
            <person name="Komaki H."/>
            <person name="Tamura T."/>
        </authorList>
    </citation>
    <scope>NUCLEOTIDE SEQUENCE [LARGE SCALE GENOMIC DNA]</scope>
    <source>
        <strain evidence="1 2">NBRC 104273</strain>
    </source>
</reference>
<proteinExistence type="predicted"/>
<sequence length="131" mass="14751">MSELAFPPGGCQWCGVEQRAHFGRWSAVAGWHRWEAPTDEQRMRRMQARRRNQLLAAQNTEPLKDAPVNEDDVRPRIDIHAAIRAGIKGFDFAGYGLDEVDPNDENAEWVDDLAQAIINAIADRAVMGEPQ</sequence>
<keyword evidence="2" id="KW-1185">Reference proteome</keyword>
<protein>
    <submittedName>
        <fullName evidence="1">Uncharacterized protein</fullName>
    </submittedName>
</protein>
<gene>
    <name evidence="1" type="ORF">Pph01_78370</name>
</gene>
<evidence type="ECO:0000313" key="2">
    <source>
        <dbReference type="Proteomes" id="UP000622547"/>
    </source>
</evidence>
<name>A0A8J3UCA7_9ACTN</name>